<dbReference type="EMBL" id="JAUSSW010000016">
    <property type="protein sequence ID" value="MDQ0104342.1"/>
    <property type="molecule type" value="Genomic_DNA"/>
</dbReference>
<proteinExistence type="predicted"/>
<protein>
    <submittedName>
        <fullName evidence="2">Quinol monooxygenase YgiN</fullName>
    </submittedName>
</protein>
<reference evidence="2 3" key="1">
    <citation type="submission" date="2023-07" db="EMBL/GenBank/DDBJ databases">
        <title>Sorghum-associated microbial communities from plants grown in Nebraska, USA.</title>
        <authorList>
            <person name="Schachtman D."/>
        </authorList>
    </citation>
    <scope>NUCLEOTIDE SEQUENCE [LARGE SCALE GENOMIC DNA]</scope>
    <source>
        <strain evidence="2 3">CC523</strain>
    </source>
</reference>
<keyword evidence="2" id="KW-0560">Oxidoreductase</keyword>
<dbReference type="GO" id="GO:0004497">
    <property type="term" value="F:monooxygenase activity"/>
    <property type="evidence" value="ECO:0007669"/>
    <property type="project" value="UniProtKB-KW"/>
</dbReference>
<evidence type="ECO:0000313" key="3">
    <source>
        <dbReference type="Proteomes" id="UP001244563"/>
    </source>
</evidence>
<organism evidence="2 3">
    <name type="scientific">Paenarthrobacter nicotinovorans</name>
    <name type="common">Arthrobacter nicotinovorans</name>
    <dbReference type="NCBI Taxonomy" id="29320"/>
    <lineage>
        <taxon>Bacteria</taxon>
        <taxon>Bacillati</taxon>
        <taxon>Actinomycetota</taxon>
        <taxon>Actinomycetes</taxon>
        <taxon>Micrococcales</taxon>
        <taxon>Micrococcaceae</taxon>
        <taxon>Paenarthrobacter</taxon>
    </lineage>
</organism>
<dbReference type="Proteomes" id="UP001244563">
    <property type="component" value="Unassembled WGS sequence"/>
</dbReference>
<feature type="domain" description="ABM" evidence="1">
    <location>
        <begin position="4"/>
        <end position="66"/>
    </location>
</feature>
<dbReference type="InterPro" id="IPR011008">
    <property type="entry name" value="Dimeric_a/b-barrel"/>
</dbReference>
<dbReference type="Pfam" id="PF03992">
    <property type="entry name" value="ABM"/>
    <property type="match status" value="1"/>
</dbReference>
<evidence type="ECO:0000313" key="2">
    <source>
        <dbReference type="EMBL" id="MDQ0104342.1"/>
    </source>
</evidence>
<accession>A0ABT9TUX0</accession>
<name>A0ABT9TUX0_PAENI</name>
<gene>
    <name evidence="2" type="ORF">J2T10_004016</name>
</gene>
<comment type="caution">
    <text evidence="2">The sequence shown here is derived from an EMBL/GenBank/DDBJ whole genome shotgun (WGS) entry which is preliminary data.</text>
</comment>
<dbReference type="RefSeq" id="WP_306879554.1">
    <property type="nucleotide sequence ID" value="NZ_JAUSSW010000016.1"/>
</dbReference>
<evidence type="ECO:0000259" key="1">
    <source>
        <dbReference type="Pfam" id="PF03992"/>
    </source>
</evidence>
<dbReference type="SUPFAM" id="SSF54909">
    <property type="entry name" value="Dimeric alpha+beta barrel"/>
    <property type="match status" value="1"/>
</dbReference>
<keyword evidence="3" id="KW-1185">Reference proteome</keyword>
<keyword evidence="2" id="KW-0503">Monooxygenase</keyword>
<dbReference type="InterPro" id="IPR007138">
    <property type="entry name" value="ABM_dom"/>
</dbReference>
<sequence>MSTIVHFEIHIDPAKLGEAPRVLSETLAATRAWPGNEGLEALTDDADPCHVVVVEKWSSTQAHDSYSEWRTTPDGKNELGAILVAPPALQRYSNTIPLGI</sequence>
<dbReference type="Gene3D" id="3.30.70.100">
    <property type="match status" value="1"/>
</dbReference>